<dbReference type="Proteomes" id="UP000238312">
    <property type="component" value="Unassembled WGS sequence"/>
</dbReference>
<protein>
    <recommendedName>
        <fullName evidence="3">DUF4158 domain-containing protein</fullName>
    </recommendedName>
</protein>
<name>A0A2T0MQP7_9ACTN</name>
<evidence type="ECO:0008006" key="3">
    <source>
        <dbReference type="Google" id="ProtNLM"/>
    </source>
</evidence>
<dbReference type="EMBL" id="PVNG01000017">
    <property type="protein sequence ID" value="PRX60464.1"/>
    <property type="molecule type" value="Genomic_DNA"/>
</dbReference>
<evidence type="ECO:0000313" key="1">
    <source>
        <dbReference type="EMBL" id="PRX60464.1"/>
    </source>
</evidence>
<proteinExistence type="predicted"/>
<accession>A0A2T0MQP7</accession>
<organism evidence="1 2">
    <name type="scientific">Nonomuraea fuscirosea</name>
    <dbReference type="NCBI Taxonomy" id="1291556"/>
    <lineage>
        <taxon>Bacteria</taxon>
        <taxon>Bacillati</taxon>
        <taxon>Actinomycetota</taxon>
        <taxon>Actinomycetes</taxon>
        <taxon>Streptosporangiales</taxon>
        <taxon>Streptosporangiaceae</taxon>
        <taxon>Nonomuraea</taxon>
    </lineage>
</organism>
<comment type="caution">
    <text evidence="1">The sequence shown here is derived from an EMBL/GenBank/DDBJ whole genome shotgun (WGS) entry which is preliminary data.</text>
</comment>
<evidence type="ECO:0000313" key="2">
    <source>
        <dbReference type="Proteomes" id="UP000238312"/>
    </source>
</evidence>
<sequence>MFGPTLRAVPVEFLNDDVVAKYGRFDGPPSRAELERVFFLDDAGKALIAKRRGGT</sequence>
<gene>
    <name evidence="1" type="ORF">B0I32_117231</name>
</gene>
<keyword evidence="2" id="KW-1185">Reference proteome</keyword>
<dbReference type="AlphaFoldDB" id="A0A2T0MQP7"/>
<reference evidence="1 2" key="1">
    <citation type="submission" date="2018-03" db="EMBL/GenBank/DDBJ databases">
        <title>Genomic Encyclopedia of Type Strains, Phase III (KMG-III): the genomes of soil and plant-associated and newly described type strains.</title>
        <authorList>
            <person name="Whitman W."/>
        </authorList>
    </citation>
    <scope>NUCLEOTIDE SEQUENCE [LARGE SCALE GENOMIC DNA]</scope>
    <source>
        <strain evidence="1 2">CGMCC 4.7104</strain>
    </source>
</reference>